<keyword evidence="2" id="KW-1185">Reference proteome</keyword>
<evidence type="ECO:0000313" key="1">
    <source>
        <dbReference type="EMBL" id="VDI12968.1"/>
    </source>
</evidence>
<name>A0A8B6D0V5_MYTGA</name>
<protein>
    <submittedName>
        <fullName evidence="1">Uncharacterized protein</fullName>
    </submittedName>
</protein>
<dbReference type="EMBL" id="UYJE01002699">
    <property type="protein sequence ID" value="VDI12968.1"/>
    <property type="molecule type" value="Genomic_DNA"/>
</dbReference>
<dbReference type="OrthoDB" id="6086655at2759"/>
<accession>A0A8B6D0V5</accession>
<evidence type="ECO:0000313" key="2">
    <source>
        <dbReference type="Proteomes" id="UP000596742"/>
    </source>
</evidence>
<proteinExistence type="predicted"/>
<reference evidence="1" key="1">
    <citation type="submission" date="2018-11" db="EMBL/GenBank/DDBJ databases">
        <authorList>
            <person name="Alioto T."/>
            <person name="Alioto T."/>
        </authorList>
    </citation>
    <scope>NUCLEOTIDE SEQUENCE</scope>
</reference>
<sequence>MGDNFHVTHRYVLDNDVRYMYSGSPLSMMYRNPDYPNFDMLRLKRENTSFRRNILQNQMNGTFLVPRNPALRSFSRHDVSGMVNRLQRTTIARVGVSDENLDKLRCRDDVMEPDKSGYASYRKLPKAQVDRIVERLLKSRTIMSSMKEYKAPLPLMTGLSTSYTKLANSKALHGVVPVVRV</sequence>
<organism evidence="1 2">
    <name type="scientific">Mytilus galloprovincialis</name>
    <name type="common">Mediterranean mussel</name>
    <dbReference type="NCBI Taxonomy" id="29158"/>
    <lineage>
        <taxon>Eukaryota</taxon>
        <taxon>Metazoa</taxon>
        <taxon>Spiralia</taxon>
        <taxon>Lophotrochozoa</taxon>
        <taxon>Mollusca</taxon>
        <taxon>Bivalvia</taxon>
        <taxon>Autobranchia</taxon>
        <taxon>Pteriomorphia</taxon>
        <taxon>Mytilida</taxon>
        <taxon>Mytiloidea</taxon>
        <taxon>Mytilidae</taxon>
        <taxon>Mytilinae</taxon>
        <taxon>Mytilus</taxon>
    </lineage>
</organism>
<comment type="caution">
    <text evidence="1">The sequence shown here is derived from an EMBL/GenBank/DDBJ whole genome shotgun (WGS) entry which is preliminary data.</text>
</comment>
<dbReference type="Proteomes" id="UP000596742">
    <property type="component" value="Unassembled WGS sequence"/>
</dbReference>
<dbReference type="AlphaFoldDB" id="A0A8B6D0V5"/>
<gene>
    <name evidence="1" type="ORF">MGAL_10B001640</name>
</gene>